<dbReference type="RefSeq" id="WP_045692972.1">
    <property type="nucleotide sequence ID" value="NZ_JZKH01000007.1"/>
</dbReference>
<dbReference type="AlphaFoldDB" id="A0A0F2TL67"/>
<sequence length="229" mass="24839">MNALAELVQGLPAAFAAAPRPGRIDACCCREAVVGALLRVPRERLGPDELGVYGASVLNTVGGPEDLRYFAPRLLQLSLSGELAYPELELICHKLARAGWRDWPEAAYLRRLFDALWAEVLASADERRDADAVLCALAAAEGCVDRRLAAWERLESPSAVARLYGLVTATGLEPRNGYWWKDGPAYRAFAAWLRGDGLRAAVAEAVGRTDDELVLERLFVLHDALAGAA</sequence>
<organism evidence="1 2">
    <name type="scientific">Streptomyces rubellomurinus (strain ATCC 31215)</name>
    <dbReference type="NCBI Taxonomy" id="359131"/>
    <lineage>
        <taxon>Bacteria</taxon>
        <taxon>Bacillati</taxon>
        <taxon>Actinomycetota</taxon>
        <taxon>Actinomycetes</taxon>
        <taxon>Kitasatosporales</taxon>
        <taxon>Streptomycetaceae</taxon>
        <taxon>Streptomyces</taxon>
    </lineage>
</organism>
<reference evidence="1 2" key="1">
    <citation type="submission" date="2015-02" db="EMBL/GenBank/DDBJ databases">
        <authorList>
            <person name="Ju K.-S."/>
            <person name="Doroghazi J.R."/>
            <person name="Metcalf W."/>
        </authorList>
    </citation>
    <scope>NUCLEOTIDE SEQUENCE [LARGE SCALE GENOMIC DNA]</scope>
    <source>
        <strain evidence="1 2">ATCC 31215</strain>
    </source>
</reference>
<keyword evidence="2" id="KW-1185">Reference proteome</keyword>
<dbReference type="EMBL" id="JZKH01000007">
    <property type="protein sequence ID" value="KJS63015.1"/>
    <property type="molecule type" value="Genomic_DNA"/>
</dbReference>
<dbReference type="OrthoDB" id="4535590at2"/>
<gene>
    <name evidence="1" type="ORF">VM95_05985</name>
</gene>
<proteinExistence type="predicted"/>
<dbReference type="PATRIC" id="fig|359131.3.peg.6284"/>
<dbReference type="Proteomes" id="UP000033699">
    <property type="component" value="Unassembled WGS sequence"/>
</dbReference>
<protein>
    <submittedName>
        <fullName evidence="1">Uncharacterized protein</fullName>
    </submittedName>
</protein>
<name>A0A0F2TL67_STRR3</name>
<comment type="caution">
    <text evidence="1">The sequence shown here is derived from an EMBL/GenBank/DDBJ whole genome shotgun (WGS) entry which is preliminary data.</text>
</comment>
<evidence type="ECO:0000313" key="2">
    <source>
        <dbReference type="Proteomes" id="UP000033699"/>
    </source>
</evidence>
<evidence type="ECO:0000313" key="1">
    <source>
        <dbReference type="EMBL" id="KJS63015.1"/>
    </source>
</evidence>
<accession>A0A0F2TL67</accession>